<dbReference type="AlphaFoldDB" id="A0A399R2J6"/>
<evidence type="ECO:0000313" key="2">
    <source>
        <dbReference type="Proteomes" id="UP000265431"/>
    </source>
</evidence>
<evidence type="ECO:0000313" key="1">
    <source>
        <dbReference type="EMBL" id="RIJ24425.1"/>
    </source>
</evidence>
<dbReference type="OrthoDB" id="8447087at2"/>
<gene>
    <name evidence="1" type="ORF">D1224_09365</name>
</gene>
<dbReference type="EMBL" id="QWGB01000005">
    <property type="protein sequence ID" value="RIJ24425.1"/>
    <property type="molecule type" value="Genomic_DNA"/>
</dbReference>
<dbReference type="RefSeq" id="WP_119379614.1">
    <property type="nucleotide sequence ID" value="NZ_QWGB01000005.1"/>
</dbReference>
<reference evidence="1 2" key="1">
    <citation type="submission" date="2018-08" db="EMBL/GenBank/DDBJ databases">
        <title>Henriciella mobilis sp. nov., isolated from seawater.</title>
        <authorList>
            <person name="Cheng H."/>
            <person name="Wu Y.-H."/>
            <person name="Xu X.-W."/>
            <person name="Guo L.-L."/>
        </authorList>
    </citation>
    <scope>NUCLEOTIDE SEQUENCE [LARGE SCALE GENOMIC DNA]</scope>
    <source>
        <strain evidence="1 2">CCUG66934</strain>
    </source>
</reference>
<comment type="caution">
    <text evidence="1">The sequence shown here is derived from an EMBL/GenBank/DDBJ whole genome shotgun (WGS) entry which is preliminary data.</text>
</comment>
<sequence>MKRDVTAKYWSFESTRPGQHLAGVLEEIAKLSPVGSREQELEKGYPVRLERFEIIGDLVVGEVCRIQRDNIPPTVDSAGMTPMELTDGRGLGHRSAFVSNRSGDTVLWQQDQMACSPDKFAVYLGHYGTPCYSTQPSPFATANVWTEIENPKASIRYFSIKVAPQRNLDLFAGEEDPIVKELARQCASAYNGDFVDVSVSLDKSSEGSLDRKNVIGTLRKAKEMIGTRKIRALVKGENSAMLLDFLNRHQLETGKIERFPDNIESDWKARKGFLLDAFNGTLAHADDDEEAQ</sequence>
<dbReference type="Proteomes" id="UP000265431">
    <property type="component" value="Unassembled WGS sequence"/>
</dbReference>
<proteinExistence type="predicted"/>
<name>A0A399R2J6_9PROT</name>
<keyword evidence="2" id="KW-1185">Reference proteome</keyword>
<protein>
    <submittedName>
        <fullName evidence="1">Uncharacterized protein</fullName>
    </submittedName>
</protein>
<accession>A0A399R2J6</accession>
<organism evidence="1 2">
    <name type="scientific">Henriciella barbarensis</name>
    <dbReference type="NCBI Taxonomy" id="86342"/>
    <lineage>
        <taxon>Bacteria</taxon>
        <taxon>Pseudomonadati</taxon>
        <taxon>Pseudomonadota</taxon>
        <taxon>Alphaproteobacteria</taxon>
        <taxon>Hyphomonadales</taxon>
        <taxon>Hyphomonadaceae</taxon>
        <taxon>Henriciella</taxon>
    </lineage>
</organism>